<dbReference type="EMBL" id="CAEZWJ010000048">
    <property type="protein sequence ID" value="CAB4660707.1"/>
    <property type="molecule type" value="Genomic_DNA"/>
</dbReference>
<organism evidence="1">
    <name type="scientific">freshwater metagenome</name>
    <dbReference type="NCBI Taxonomy" id="449393"/>
    <lineage>
        <taxon>unclassified sequences</taxon>
        <taxon>metagenomes</taxon>
        <taxon>ecological metagenomes</taxon>
    </lineage>
</organism>
<protein>
    <submittedName>
        <fullName evidence="1">Unannotated protein</fullName>
    </submittedName>
</protein>
<name>A0A6J6LFD8_9ZZZZ</name>
<proteinExistence type="predicted"/>
<evidence type="ECO:0000313" key="1">
    <source>
        <dbReference type="EMBL" id="CAB4660707.1"/>
    </source>
</evidence>
<gene>
    <name evidence="1" type="ORF">UFOPK2214_01218</name>
</gene>
<sequence length="415" mass="46931">MKSELENRQVFIGLGGLGKEALDTLGNSGISSEKLVYLDALSEVFGVTFLGMCKDVYPDILAWSRIQDVEPNLLDWFDSDASYSPFSDLPDIFLRSANRQMMRAGLLISREKVTRYLEEMLGTPEKVYLITRSWGATGSAWVQDVAEIISDFLPTATVEICLLHDLFENQPFFLQSQGPNARAISNGYWLLRELENSSPSDFHLFQSLSKLLSFVLSESPEQESSFQKSALRSTMAELTMWGFSHPQLRNEQAEFLKNRIRPFSEVIGQEDRYLLAGYLLVQMLDREVRISDEDRIIRVSFCRRLTDQVEMFIVPRIHGGISQIVLGLLVGSEFLDNEGQRSAIEYLRGEGELLVNNGLGDLVASLDEALRSNRDSLRELIKHSVDSSHISYGDRTAKQAIEVLIDVSNRLLIED</sequence>
<dbReference type="AlphaFoldDB" id="A0A6J6LFD8"/>
<accession>A0A6J6LFD8</accession>
<reference evidence="1" key="1">
    <citation type="submission" date="2020-05" db="EMBL/GenBank/DDBJ databases">
        <authorList>
            <person name="Chiriac C."/>
            <person name="Salcher M."/>
            <person name="Ghai R."/>
            <person name="Kavagutti S V."/>
        </authorList>
    </citation>
    <scope>NUCLEOTIDE SEQUENCE</scope>
</reference>